<evidence type="ECO:0000256" key="5">
    <source>
        <dbReference type="SAM" id="MobiDB-lite"/>
    </source>
</evidence>
<evidence type="ECO:0000256" key="4">
    <source>
        <dbReference type="PROSITE-ProRule" id="PRU00035"/>
    </source>
</evidence>
<dbReference type="PROSITE" id="PS50014">
    <property type="entry name" value="BROMODOMAIN_2"/>
    <property type="match status" value="1"/>
</dbReference>
<feature type="compositionally biased region" description="Low complexity" evidence="5">
    <location>
        <begin position="148"/>
        <end position="159"/>
    </location>
</feature>
<evidence type="ECO:0000259" key="6">
    <source>
        <dbReference type="PROSITE" id="PS50014"/>
    </source>
</evidence>
<dbReference type="InterPro" id="IPR038336">
    <property type="entry name" value="NET_sf"/>
</dbReference>
<evidence type="ECO:0000313" key="9">
    <source>
        <dbReference type="Proteomes" id="UP000316621"/>
    </source>
</evidence>
<feature type="region of interest" description="Disordered" evidence="5">
    <location>
        <begin position="148"/>
        <end position="200"/>
    </location>
</feature>
<dbReference type="InterPro" id="IPR027353">
    <property type="entry name" value="NET_dom"/>
</dbReference>
<gene>
    <name evidence="8" type="ORF">C5167_007931</name>
</gene>
<evidence type="ECO:0000259" key="7">
    <source>
        <dbReference type="PROSITE" id="PS51525"/>
    </source>
</evidence>
<dbReference type="PROSITE" id="PS51525">
    <property type="entry name" value="NET"/>
    <property type="match status" value="1"/>
</dbReference>
<dbReference type="OMA" id="HDVYAMA"/>
<evidence type="ECO:0000313" key="8">
    <source>
        <dbReference type="EMBL" id="RZC64241.1"/>
    </source>
</evidence>
<keyword evidence="2 4" id="KW-0103">Bromodomain</keyword>
<dbReference type="Gramene" id="RZC64241">
    <property type="protein sequence ID" value="RZC64241"/>
    <property type="gene ID" value="C5167_007931"/>
</dbReference>
<dbReference type="PANTHER" id="PTHR45926">
    <property type="entry name" value="OSJNBA0053K19.4 PROTEIN"/>
    <property type="match status" value="1"/>
</dbReference>
<dbReference type="AlphaFoldDB" id="A0A4Y7JW88"/>
<keyword evidence="3" id="KW-0804">Transcription</keyword>
<feature type="domain" description="NET" evidence="7">
    <location>
        <begin position="452"/>
        <end position="533"/>
    </location>
</feature>
<dbReference type="STRING" id="3469.A0A4Y7JW88"/>
<dbReference type="Gene3D" id="1.20.1270.220">
    <property type="match status" value="1"/>
</dbReference>
<organism evidence="8 9">
    <name type="scientific">Papaver somniferum</name>
    <name type="common">Opium poppy</name>
    <dbReference type="NCBI Taxonomy" id="3469"/>
    <lineage>
        <taxon>Eukaryota</taxon>
        <taxon>Viridiplantae</taxon>
        <taxon>Streptophyta</taxon>
        <taxon>Embryophyta</taxon>
        <taxon>Tracheophyta</taxon>
        <taxon>Spermatophyta</taxon>
        <taxon>Magnoliopsida</taxon>
        <taxon>Ranunculales</taxon>
        <taxon>Papaveraceae</taxon>
        <taxon>Papaveroideae</taxon>
        <taxon>Papaver</taxon>
    </lineage>
</organism>
<dbReference type="SMART" id="SM00297">
    <property type="entry name" value="BROMO"/>
    <property type="match status" value="1"/>
</dbReference>
<proteinExistence type="predicted"/>
<feature type="domain" description="Bromo" evidence="6">
    <location>
        <begin position="237"/>
        <end position="301"/>
    </location>
</feature>
<dbReference type="PRINTS" id="PR00503">
    <property type="entry name" value="BROMODOMAIN"/>
</dbReference>
<dbReference type="InterPro" id="IPR001487">
    <property type="entry name" value="Bromodomain"/>
</dbReference>
<dbReference type="SUPFAM" id="SSF47370">
    <property type="entry name" value="Bromodomain"/>
    <property type="match status" value="1"/>
</dbReference>
<feature type="compositionally biased region" description="Acidic residues" evidence="5">
    <location>
        <begin position="575"/>
        <end position="584"/>
    </location>
</feature>
<evidence type="ECO:0000256" key="1">
    <source>
        <dbReference type="ARBA" id="ARBA00023015"/>
    </source>
</evidence>
<feature type="compositionally biased region" description="Low complexity" evidence="5">
    <location>
        <begin position="403"/>
        <end position="415"/>
    </location>
</feature>
<dbReference type="Pfam" id="PF17035">
    <property type="entry name" value="BET"/>
    <property type="match status" value="1"/>
</dbReference>
<feature type="region of interest" description="Disordered" evidence="5">
    <location>
        <begin position="50"/>
        <end position="115"/>
    </location>
</feature>
<feature type="region of interest" description="Disordered" evidence="5">
    <location>
        <begin position="565"/>
        <end position="655"/>
    </location>
</feature>
<protein>
    <recommendedName>
        <fullName evidence="10">Bromo domain-containing protein</fullName>
    </recommendedName>
</protein>
<reference evidence="8 9" key="1">
    <citation type="journal article" date="2018" name="Science">
        <title>The opium poppy genome and morphinan production.</title>
        <authorList>
            <person name="Guo L."/>
            <person name="Winzer T."/>
            <person name="Yang X."/>
            <person name="Li Y."/>
            <person name="Ning Z."/>
            <person name="He Z."/>
            <person name="Teodor R."/>
            <person name="Lu Y."/>
            <person name="Bowser T.A."/>
            <person name="Graham I.A."/>
            <person name="Ye K."/>
        </authorList>
    </citation>
    <scope>NUCLEOTIDE SEQUENCE [LARGE SCALE GENOMIC DNA]</scope>
    <source>
        <strain evidence="9">cv. HN1</strain>
        <tissue evidence="8">Leaves</tissue>
    </source>
</reference>
<evidence type="ECO:0000256" key="2">
    <source>
        <dbReference type="ARBA" id="ARBA00023117"/>
    </source>
</evidence>
<feature type="compositionally biased region" description="Low complexity" evidence="5">
    <location>
        <begin position="604"/>
        <end position="635"/>
    </location>
</feature>
<dbReference type="InterPro" id="IPR036427">
    <property type="entry name" value="Bromodomain-like_sf"/>
</dbReference>
<dbReference type="Pfam" id="PF00439">
    <property type="entry name" value="Bromodomain"/>
    <property type="match status" value="1"/>
</dbReference>
<evidence type="ECO:0000256" key="3">
    <source>
        <dbReference type="ARBA" id="ARBA00023163"/>
    </source>
</evidence>
<sequence>MASALLASRNEPHWGEGTVYMRQNPNFTSFSSSSANPNKKQIYDDHHLSTPTAQKTHHGRYQHQQQQQNSNNFHSPDAPPPSISNDSSNRNPNFGKELNNRRGGGGGGFGESTKNGYVKFNISEYSKNELKDLKRRFVFELHQVRELSSQIESRQISRSYGGGGGFSSGGPGGSGSPPNYSLPPAKKGSGGGGLKRPYPFVEAKRGPGEARLIGTMKKKCTTILKKLLTDKYGMHVFNVPVDPIKLMLHDYETIIKNPMDLGTVKGKLEKGVYRTPLEFAADVRLTFQNALLYNPKGHEVNSLAERLLKTFNEIFDPAYQKFESDLKKVENENGCRSRSSSIVVPIGISDDEREQQRTGSGSIRRKDFASSTTPDRMRTVTPDRIMHKPPPFRGNSNQQSSKQLLLPPRSPLALPQPAQPVMPAALPVYQQQAVKQMIGGIGRPWSGKQPKPKAKDAYKRDMSTIEKEKLGDLLQNLPPDRMDQALQIIRKRNPDLPQDGDEIELDIEAFDVETLWELDRFMGNYKKMLSKIRKQSLPGGNQNYPAIEENKSPIAVEMPEAAAIKNNNRKAENTVMEEDVDIGEDIPTSSFPPVEIEKDAGYASDNKSGASTGSSSSDDSSSDSGMDSDSGSSSDSDSDGDEAQSPFVKQNDGFD</sequence>
<evidence type="ECO:0008006" key="10">
    <source>
        <dbReference type="Google" id="ProtNLM"/>
    </source>
</evidence>
<name>A0A4Y7JW88_PAPSO</name>
<feature type="compositionally biased region" description="Gly residues" evidence="5">
    <location>
        <begin position="160"/>
        <end position="175"/>
    </location>
</feature>
<dbReference type="Gene3D" id="1.20.920.10">
    <property type="entry name" value="Bromodomain-like"/>
    <property type="match status" value="1"/>
</dbReference>
<feature type="compositionally biased region" description="Polar residues" evidence="5">
    <location>
        <begin position="83"/>
        <end position="92"/>
    </location>
</feature>
<keyword evidence="1" id="KW-0805">Transcription regulation</keyword>
<dbReference type="EMBL" id="CM010720">
    <property type="protein sequence ID" value="RZC64241.1"/>
    <property type="molecule type" value="Genomic_DNA"/>
</dbReference>
<dbReference type="Proteomes" id="UP000316621">
    <property type="component" value="Chromosome 6"/>
</dbReference>
<feature type="region of interest" description="Disordered" evidence="5">
    <location>
        <begin position="346"/>
        <end position="415"/>
    </location>
</feature>
<accession>A0A4Y7JW88</accession>
<keyword evidence="9" id="KW-1185">Reference proteome</keyword>